<organism evidence="6">
    <name type="scientific">marine metagenome</name>
    <dbReference type="NCBI Taxonomy" id="408172"/>
    <lineage>
        <taxon>unclassified sequences</taxon>
        <taxon>metagenomes</taxon>
        <taxon>ecological metagenomes</taxon>
    </lineage>
</organism>
<dbReference type="HAMAP" id="MF_00956">
    <property type="entry name" value="GDP_fucose_synth"/>
    <property type="match status" value="1"/>
</dbReference>
<evidence type="ECO:0000313" key="6">
    <source>
        <dbReference type="EMBL" id="SVC47841.1"/>
    </source>
</evidence>
<dbReference type="EMBL" id="UINC01093424">
    <property type="protein sequence ID" value="SVC47841.1"/>
    <property type="molecule type" value="Genomic_DNA"/>
</dbReference>
<name>A0A382MKL3_9ZZZZ</name>
<dbReference type="GO" id="GO:0016853">
    <property type="term" value="F:isomerase activity"/>
    <property type="evidence" value="ECO:0007669"/>
    <property type="project" value="UniProtKB-KW"/>
</dbReference>
<evidence type="ECO:0000256" key="4">
    <source>
        <dbReference type="ARBA" id="ARBA00023235"/>
    </source>
</evidence>
<protein>
    <recommendedName>
        <fullName evidence="5">NAD-dependent epimerase/dehydratase domain-containing protein</fullName>
    </recommendedName>
</protein>
<dbReference type="InterPro" id="IPR028614">
    <property type="entry name" value="GDP_fucose/colitose_synth"/>
</dbReference>
<sequence length="268" mass="29573">QPDVVILAAAIVGGIHANRSMPTAFISNNICIQTNVIDGAHRAGVGKLLFLGSSCIYPRDCPQPMKESYLLTGPLEFTNRSYAIAKISGIEMCWAYNRQYGTRYLAVMPPNLYGIRDNFDLENSHVLQALIRKAHEAKVAGLSVMSAWGTGKARREFLFSDDFADACVFLLNRLDENGKGLIEDSHPPIVNIGSGVDLTISELVAVVCEIVGFRGRIDWDYSKPNGSPQKLLDISRLSLLGWKSTTDLHKGIRVTYGDFLTQLHKESE</sequence>
<evidence type="ECO:0000256" key="1">
    <source>
        <dbReference type="ARBA" id="ARBA00005959"/>
    </source>
</evidence>
<proteinExistence type="inferred from homology"/>
<comment type="similarity">
    <text evidence="1">Belongs to the NAD(P)-dependent epimerase/dehydratase family. Fucose synthase subfamily.</text>
</comment>
<feature type="domain" description="NAD-dependent epimerase/dehydratase" evidence="5">
    <location>
        <begin position="1"/>
        <end position="180"/>
    </location>
</feature>
<evidence type="ECO:0000256" key="3">
    <source>
        <dbReference type="ARBA" id="ARBA00023002"/>
    </source>
</evidence>
<accession>A0A382MKL3</accession>
<keyword evidence="3" id="KW-0560">Oxidoreductase</keyword>
<dbReference type="PANTHER" id="PTHR43238:SF1">
    <property type="entry name" value="GDP-L-FUCOSE SYNTHASE"/>
    <property type="match status" value="1"/>
</dbReference>
<evidence type="ECO:0000256" key="2">
    <source>
        <dbReference type="ARBA" id="ARBA00022857"/>
    </source>
</evidence>
<reference evidence="6" key="1">
    <citation type="submission" date="2018-05" db="EMBL/GenBank/DDBJ databases">
        <authorList>
            <person name="Lanie J.A."/>
            <person name="Ng W.-L."/>
            <person name="Kazmierczak K.M."/>
            <person name="Andrzejewski T.M."/>
            <person name="Davidsen T.M."/>
            <person name="Wayne K.J."/>
            <person name="Tettelin H."/>
            <person name="Glass J.I."/>
            <person name="Rusch D."/>
            <person name="Podicherti R."/>
            <person name="Tsui H.-C.T."/>
            <person name="Winkler M.E."/>
        </authorList>
    </citation>
    <scope>NUCLEOTIDE SEQUENCE</scope>
</reference>
<evidence type="ECO:0000259" key="5">
    <source>
        <dbReference type="Pfam" id="PF01370"/>
    </source>
</evidence>
<keyword evidence="4" id="KW-0413">Isomerase</keyword>
<dbReference type="SUPFAM" id="SSF51735">
    <property type="entry name" value="NAD(P)-binding Rossmann-fold domains"/>
    <property type="match status" value="1"/>
</dbReference>
<dbReference type="InterPro" id="IPR036291">
    <property type="entry name" value="NAD(P)-bd_dom_sf"/>
</dbReference>
<keyword evidence="2" id="KW-0521">NADP</keyword>
<gene>
    <name evidence="6" type="ORF">METZ01_LOCUS300695</name>
</gene>
<dbReference type="AlphaFoldDB" id="A0A382MKL3"/>
<dbReference type="CDD" id="cd05239">
    <property type="entry name" value="GDP_FS_SDR_e"/>
    <property type="match status" value="1"/>
</dbReference>
<dbReference type="InterPro" id="IPR001509">
    <property type="entry name" value="Epimerase_deHydtase"/>
</dbReference>
<dbReference type="Gene3D" id="3.90.25.10">
    <property type="entry name" value="UDP-galactose 4-epimerase, domain 1"/>
    <property type="match status" value="1"/>
</dbReference>
<dbReference type="PANTHER" id="PTHR43238">
    <property type="entry name" value="GDP-L-FUCOSE SYNTHASE"/>
    <property type="match status" value="1"/>
</dbReference>
<dbReference type="Gene3D" id="3.40.50.720">
    <property type="entry name" value="NAD(P)-binding Rossmann-like Domain"/>
    <property type="match status" value="1"/>
</dbReference>
<dbReference type="GO" id="GO:0050577">
    <property type="term" value="F:GDP-L-fucose synthase activity"/>
    <property type="evidence" value="ECO:0007669"/>
    <property type="project" value="TreeGrafter"/>
</dbReference>
<feature type="non-terminal residue" evidence="6">
    <location>
        <position position="1"/>
    </location>
</feature>
<dbReference type="Pfam" id="PF01370">
    <property type="entry name" value="Epimerase"/>
    <property type="match status" value="1"/>
</dbReference>